<gene>
    <name evidence="5" type="ORF">BJ994_002564</name>
</gene>
<protein>
    <recommendedName>
        <fullName evidence="3">Pyridine nucleotide-disulfide oxidoreductase domain-containing protein 2</fullName>
    </recommendedName>
</protein>
<dbReference type="EMBL" id="JAATJL010000001">
    <property type="protein sequence ID" value="NJC23488.1"/>
    <property type="molecule type" value="Genomic_DNA"/>
</dbReference>
<comment type="subunit">
    <text evidence="2">Interacts with COX5B; this interaction may contribute to localize PYROXD2 to the inner face of the inner mitochondrial membrane.</text>
</comment>
<dbReference type="InterPro" id="IPR002937">
    <property type="entry name" value="Amino_oxidase"/>
</dbReference>
<comment type="caution">
    <text evidence="5">The sequence shown here is derived from an EMBL/GenBank/DDBJ whole genome shotgun (WGS) entry which is preliminary data.</text>
</comment>
<sequence length="533" mass="56881">MSRSKAVDSEHFDIVVVGGGHNGLVAATYLARAGRSVVVLERQDHVGGAAVSAEAFPGTGARLSRYSYLVSLLPRRIIEDLQLDLELVRRRYSSYTPLPGSDAGLLIDNTDRRATRRSFRRVGADSDAGGFAEFYACTSLLAEKLWPTVTEPLLRRSEAQALVGDDSVWADFIERPIGEVIERFAQQDLVRGVMLTDALISTFARAHDENLQQNKCFLYHVIGGGTGDWDVPVGGMGAVSGALEKAAREAGVVIRTEAEVTAVAPNGVVHYQQADGASVRLSGEYVLANVTPGVLGSLMGGPDAAGFAPSSHPVAEGAQVKVNMLLSRLPQLKDPQVTPEQAFGGTFHINELYSQLEDAYGAAESGRFPDLLPIEIYCHSLADPSILSPELREAGAHTLTVFSLQTPHRLLREADHDEQRAALQQAVLSSLNSVLAEPIEDCILAGPTGAPCVETKTTLDLERELGLSGGNIFHGPLSWPFADDDDPLDTPARRWGVATDHPRILLCGAGSRRGGGVSGLGGHSAAMALLEED</sequence>
<accession>A0A846RJK7</accession>
<evidence type="ECO:0000313" key="5">
    <source>
        <dbReference type="EMBL" id="NJC23488.1"/>
    </source>
</evidence>
<feature type="domain" description="Amine oxidase" evidence="4">
    <location>
        <begin position="23"/>
        <end position="296"/>
    </location>
</feature>
<proteinExistence type="predicted"/>
<dbReference type="SUPFAM" id="SSF51905">
    <property type="entry name" value="FAD/NAD(P)-binding domain"/>
    <property type="match status" value="1"/>
</dbReference>
<dbReference type="InterPro" id="IPR036188">
    <property type="entry name" value="FAD/NAD-bd_sf"/>
</dbReference>
<dbReference type="GO" id="GO:0016491">
    <property type="term" value="F:oxidoreductase activity"/>
    <property type="evidence" value="ECO:0007669"/>
    <property type="project" value="InterPro"/>
</dbReference>
<dbReference type="RefSeq" id="WP_167994676.1">
    <property type="nucleotide sequence ID" value="NZ_JAATJL010000001.1"/>
</dbReference>
<evidence type="ECO:0000256" key="3">
    <source>
        <dbReference type="ARBA" id="ARBA00040298"/>
    </source>
</evidence>
<evidence type="ECO:0000256" key="2">
    <source>
        <dbReference type="ARBA" id="ARBA00038825"/>
    </source>
</evidence>
<evidence type="ECO:0000256" key="1">
    <source>
        <dbReference type="ARBA" id="ARBA00037217"/>
    </source>
</evidence>
<dbReference type="GO" id="GO:0005829">
    <property type="term" value="C:cytosol"/>
    <property type="evidence" value="ECO:0007669"/>
    <property type="project" value="TreeGrafter"/>
</dbReference>
<organism evidence="5 6">
    <name type="scientific">Arthrobacter pigmenti</name>
    <dbReference type="NCBI Taxonomy" id="271432"/>
    <lineage>
        <taxon>Bacteria</taxon>
        <taxon>Bacillati</taxon>
        <taxon>Actinomycetota</taxon>
        <taxon>Actinomycetes</taxon>
        <taxon>Micrococcales</taxon>
        <taxon>Micrococcaceae</taxon>
        <taxon>Arthrobacter</taxon>
    </lineage>
</organism>
<dbReference type="Proteomes" id="UP000547458">
    <property type="component" value="Unassembled WGS sequence"/>
</dbReference>
<dbReference type="Gene3D" id="3.50.50.60">
    <property type="entry name" value="FAD/NAD(P)-binding domain"/>
    <property type="match status" value="2"/>
</dbReference>
<reference evidence="5 6" key="1">
    <citation type="submission" date="2020-03" db="EMBL/GenBank/DDBJ databases">
        <title>Sequencing the genomes of 1000 actinobacteria strains.</title>
        <authorList>
            <person name="Klenk H.-P."/>
        </authorList>
    </citation>
    <scope>NUCLEOTIDE SEQUENCE [LARGE SCALE GENOMIC DNA]</scope>
    <source>
        <strain evidence="5 6">DSM 16403</strain>
    </source>
</reference>
<keyword evidence="6" id="KW-1185">Reference proteome</keyword>
<dbReference type="PANTHER" id="PTHR10668:SF103">
    <property type="entry name" value="PYRIDINE NUCLEOTIDE-DISULFIDE OXIDOREDUCTASE DOMAIN-CONTAINING PROTEIN 2"/>
    <property type="match status" value="1"/>
</dbReference>
<dbReference type="PANTHER" id="PTHR10668">
    <property type="entry name" value="PHYTOENE DEHYDROGENASE"/>
    <property type="match status" value="1"/>
</dbReference>
<dbReference type="AlphaFoldDB" id="A0A846RJK7"/>
<name>A0A846RJK7_9MICC</name>
<evidence type="ECO:0000259" key="4">
    <source>
        <dbReference type="Pfam" id="PF01593"/>
    </source>
</evidence>
<comment type="function">
    <text evidence="1">Probable oxidoreductase that may play a role as regulator of mitochondrial function.</text>
</comment>
<evidence type="ECO:0000313" key="6">
    <source>
        <dbReference type="Proteomes" id="UP000547458"/>
    </source>
</evidence>
<dbReference type="Pfam" id="PF01593">
    <property type="entry name" value="Amino_oxidase"/>
    <property type="match status" value="1"/>
</dbReference>